<evidence type="ECO:0000256" key="4">
    <source>
        <dbReference type="ARBA" id="ARBA00022723"/>
    </source>
</evidence>
<keyword evidence="6" id="KW-0560">Oxidoreductase</keyword>
<evidence type="ECO:0000256" key="8">
    <source>
        <dbReference type="ARBA" id="ARBA00023133"/>
    </source>
</evidence>
<evidence type="ECO:0000256" key="11">
    <source>
        <dbReference type="ARBA" id="ARBA00023444"/>
    </source>
</evidence>
<protein>
    <submittedName>
        <fullName evidence="13">Putative Cytochrome oxidase assembly</fullName>
    </submittedName>
</protein>
<dbReference type="InterPro" id="IPR003780">
    <property type="entry name" value="COX15/CtaA_fam"/>
</dbReference>
<dbReference type="GO" id="GO:0046872">
    <property type="term" value="F:metal ion binding"/>
    <property type="evidence" value="ECO:0007669"/>
    <property type="project" value="UniProtKB-KW"/>
</dbReference>
<name>D5MG37_METO1</name>
<dbReference type="PANTHER" id="PTHR35457">
    <property type="entry name" value="HEME A SYNTHASE"/>
    <property type="match status" value="1"/>
</dbReference>
<keyword evidence="8" id="KW-0350">Heme biosynthesis</keyword>
<dbReference type="HOGENOM" id="CLU_041525_2_1_0"/>
<feature type="transmembrane region" description="Helical" evidence="12">
    <location>
        <begin position="25"/>
        <end position="52"/>
    </location>
</feature>
<reference evidence="13 14" key="1">
    <citation type="journal article" date="2010" name="Nature">
        <title>Nitrite-driven anaerobic methane oxidation by oxygenic bacteria.</title>
        <authorList>
            <person name="Ettwig K.F."/>
            <person name="Butler M.K."/>
            <person name="Le Paslier D."/>
            <person name="Pelletier E."/>
            <person name="Mangenot S."/>
            <person name="Kuypers M.M.M."/>
            <person name="Schreiber F."/>
            <person name="Dutilh B.E."/>
            <person name="Zedelius J."/>
            <person name="de Beer D."/>
            <person name="Gloerich J."/>
            <person name="Wessels H.J.C.T."/>
            <person name="van Allen T."/>
            <person name="Luesken F."/>
            <person name="Wu M."/>
            <person name="van de Pas-Schoonen K.T."/>
            <person name="Op den Camp H.J.M."/>
            <person name="Janssen-Megens E.M."/>
            <person name="Francoijs K-J."/>
            <person name="Stunnenberg H."/>
            <person name="Weissenbach J."/>
            <person name="Jetten M.S.M."/>
            <person name="Strous M."/>
        </authorList>
    </citation>
    <scope>NUCLEOTIDE SEQUENCE [LARGE SCALE GENOMIC DNA]</scope>
</reference>
<keyword evidence="4" id="KW-0479">Metal-binding</keyword>
<feature type="transmembrane region" description="Helical" evidence="12">
    <location>
        <begin position="183"/>
        <end position="201"/>
    </location>
</feature>
<feature type="transmembrane region" description="Helical" evidence="12">
    <location>
        <begin position="83"/>
        <end position="101"/>
    </location>
</feature>
<dbReference type="eggNOG" id="COG1612">
    <property type="taxonomic scope" value="Bacteria"/>
</dbReference>
<organism evidence="13 14">
    <name type="scientific">Methylomirabilis oxygeniifera</name>
    <dbReference type="NCBI Taxonomy" id="671143"/>
    <lineage>
        <taxon>Bacteria</taxon>
        <taxon>Candidatus Methylomirabilota</taxon>
        <taxon>Candidatus Methylomirabilia</taxon>
        <taxon>Candidatus Methylomirabilales</taxon>
        <taxon>Candidatus Methylomirabilaceae</taxon>
        <taxon>Candidatus Methylomirabilis</taxon>
    </lineage>
</organism>
<dbReference type="InterPro" id="IPR050450">
    <property type="entry name" value="COX15/CtaA_HemeA_synthase"/>
</dbReference>
<evidence type="ECO:0000256" key="1">
    <source>
        <dbReference type="ARBA" id="ARBA00004141"/>
    </source>
</evidence>
<keyword evidence="10" id="KW-1015">Disulfide bond</keyword>
<keyword evidence="7" id="KW-0408">Iron</keyword>
<dbReference type="KEGG" id="mox:DAMO_1660"/>
<accession>D5MG37</accession>
<evidence type="ECO:0000256" key="2">
    <source>
        <dbReference type="ARBA" id="ARBA00022475"/>
    </source>
</evidence>
<comment type="pathway">
    <text evidence="11">Porphyrin-containing compound metabolism.</text>
</comment>
<evidence type="ECO:0000256" key="10">
    <source>
        <dbReference type="ARBA" id="ARBA00023157"/>
    </source>
</evidence>
<keyword evidence="5 12" id="KW-1133">Transmembrane helix</keyword>
<evidence type="ECO:0000256" key="9">
    <source>
        <dbReference type="ARBA" id="ARBA00023136"/>
    </source>
</evidence>
<dbReference type="GO" id="GO:0016020">
    <property type="term" value="C:membrane"/>
    <property type="evidence" value="ECO:0007669"/>
    <property type="project" value="UniProtKB-SubCell"/>
</dbReference>
<dbReference type="Pfam" id="PF02628">
    <property type="entry name" value="COX15-CtaA"/>
    <property type="match status" value="1"/>
</dbReference>
<evidence type="ECO:0000256" key="5">
    <source>
        <dbReference type="ARBA" id="ARBA00022989"/>
    </source>
</evidence>
<dbReference type="EMBL" id="FP565575">
    <property type="protein sequence ID" value="CBE68718.1"/>
    <property type="molecule type" value="Genomic_DNA"/>
</dbReference>
<sequence length="325" mass="35574">MMKNDDERLTDRIQAQAYSPWPHRFAMLTAGSTLMLIFVGGLVTNTGAGLAVPDWPTTFGYNMFLYPWSHMVGGIFYEHSHRLIGSFVGFLTLAFAIVLRLKDARRSARWLGVAAVGAVVIQGILGGLRVILVSAGSELALIHGLLAQAFFALTVSSVVLTSQEWEHNSRRAVAADVGAVKRLCVLTTGLVYLQIFFGGMLTHIGDWFLAHLLCAALVAIHVWRLAARILRPHADQVKLTWPVSLLVGLLVLQLLLGLGSYVNRFTSLEIPYAAFTRLALPTTHRITGTLMLAACIMLTLRSYRLLTSRQAVVTDGGLPAERVRA</sequence>
<keyword evidence="9 12" id="KW-0472">Membrane</keyword>
<feature type="transmembrane region" description="Helical" evidence="12">
    <location>
        <begin position="239"/>
        <end position="262"/>
    </location>
</feature>
<evidence type="ECO:0000256" key="7">
    <source>
        <dbReference type="ARBA" id="ARBA00023004"/>
    </source>
</evidence>
<evidence type="ECO:0000256" key="12">
    <source>
        <dbReference type="SAM" id="Phobius"/>
    </source>
</evidence>
<feature type="transmembrane region" description="Helical" evidence="12">
    <location>
        <begin position="282"/>
        <end position="300"/>
    </location>
</feature>
<dbReference type="GO" id="GO:0006784">
    <property type="term" value="P:heme A biosynthetic process"/>
    <property type="evidence" value="ECO:0007669"/>
    <property type="project" value="InterPro"/>
</dbReference>
<keyword evidence="2" id="KW-1003">Cell membrane</keyword>
<dbReference type="GO" id="GO:0016491">
    <property type="term" value="F:oxidoreductase activity"/>
    <property type="evidence" value="ECO:0007669"/>
    <property type="project" value="UniProtKB-KW"/>
</dbReference>
<evidence type="ECO:0000313" key="14">
    <source>
        <dbReference type="Proteomes" id="UP000006898"/>
    </source>
</evidence>
<evidence type="ECO:0000313" key="13">
    <source>
        <dbReference type="EMBL" id="CBE68718.1"/>
    </source>
</evidence>
<dbReference type="AlphaFoldDB" id="D5MG37"/>
<feature type="transmembrane region" description="Helical" evidence="12">
    <location>
        <begin position="113"/>
        <end position="135"/>
    </location>
</feature>
<dbReference type="PANTHER" id="PTHR35457:SF1">
    <property type="entry name" value="HEME A SYNTHASE"/>
    <property type="match status" value="1"/>
</dbReference>
<dbReference type="STRING" id="671143.DAMO_1660"/>
<dbReference type="Proteomes" id="UP000006898">
    <property type="component" value="Chromosome"/>
</dbReference>
<evidence type="ECO:0000256" key="3">
    <source>
        <dbReference type="ARBA" id="ARBA00022692"/>
    </source>
</evidence>
<comment type="subcellular location">
    <subcellularLocation>
        <location evidence="1">Membrane</location>
        <topology evidence="1">Multi-pass membrane protein</topology>
    </subcellularLocation>
</comment>
<feature type="transmembrane region" description="Helical" evidence="12">
    <location>
        <begin position="207"/>
        <end position="227"/>
    </location>
</feature>
<gene>
    <name evidence="13" type="ORF">DAMO_1660</name>
</gene>
<keyword evidence="3 12" id="KW-0812">Transmembrane</keyword>
<evidence type="ECO:0000256" key="6">
    <source>
        <dbReference type="ARBA" id="ARBA00023002"/>
    </source>
</evidence>
<proteinExistence type="predicted"/>
<feature type="transmembrane region" description="Helical" evidence="12">
    <location>
        <begin position="141"/>
        <end position="162"/>
    </location>
</feature>